<organism evidence="2 3">
    <name type="scientific">Capsicum annuum</name>
    <name type="common">Capsicum pepper</name>
    <dbReference type="NCBI Taxonomy" id="4072"/>
    <lineage>
        <taxon>Eukaryota</taxon>
        <taxon>Viridiplantae</taxon>
        <taxon>Streptophyta</taxon>
        <taxon>Embryophyta</taxon>
        <taxon>Tracheophyta</taxon>
        <taxon>Spermatophyta</taxon>
        <taxon>Magnoliopsida</taxon>
        <taxon>eudicotyledons</taxon>
        <taxon>Gunneridae</taxon>
        <taxon>Pentapetalae</taxon>
        <taxon>asterids</taxon>
        <taxon>lamiids</taxon>
        <taxon>Solanales</taxon>
        <taxon>Solanaceae</taxon>
        <taxon>Solanoideae</taxon>
        <taxon>Capsiceae</taxon>
        <taxon>Capsicum</taxon>
    </lineage>
</organism>
<feature type="domain" description="Quinate/shikimate 5-dehydrogenase/glutamyl-tRNA reductase" evidence="1">
    <location>
        <begin position="47"/>
        <end position="141"/>
    </location>
</feature>
<dbReference type="Pfam" id="PF01488">
    <property type="entry name" value="Shikimate_DH"/>
    <property type="match status" value="1"/>
</dbReference>
<sequence>MKIVGLFKHAITAGKRERTETNISNGSVSVSSATVELILLKLSEIKDKVAAIREELIDAEIIYKPFSEMLACAAQADVIFTCTASEAPLFIKDNIQALPSVNSEDGGQRLYIDISVSWNVEPSVSELEGEYGYNVDYLKEVVEANKEDHCFRSVFSGNLLVLTISNYSGHDEILRPYVANITLGISSDCGKICHSCSCICNIYLFQKSI</sequence>
<reference evidence="2 3" key="1">
    <citation type="journal article" date="2014" name="Nat. Genet.">
        <title>Genome sequence of the hot pepper provides insights into the evolution of pungency in Capsicum species.</title>
        <authorList>
            <person name="Kim S."/>
            <person name="Park M."/>
            <person name="Yeom S.I."/>
            <person name="Kim Y.M."/>
            <person name="Lee J.M."/>
            <person name="Lee H.A."/>
            <person name="Seo E."/>
            <person name="Choi J."/>
            <person name="Cheong K."/>
            <person name="Kim K.T."/>
            <person name="Jung K."/>
            <person name="Lee G.W."/>
            <person name="Oh S.K."/>
            <person name="Bae C."/>
            <person name="Kim S.B."/>
            <person name="Lee H.Y."/>
            <person name="Kim S.Y."/>
            <person name="Kim M.S."/>
            <person name="Kang B.C."/>
            <person name="Jo Y.D."/>
            <person name="Yang H.B."/>
            <person name="Jeong H.J."/>
            <person name="Kang W.H."/>
            <person name="Kwon J.K."/>
            <person name="Shin C."/>
            <person name="Lim J.Y."/>
            <person name="Park J.H."/>
            <person name="Huh J.H."/>
            <person name="Kim J.S."/>
            <person name="Kim B.D."/>
            <person name="Cohen O."/>
            <person name="Paran I."/>
            <person name="Suh M.C."/>
            <person name="Lee S.B."/>
            <person name="Kim Y.K."/>
            <person name="Shin Y."/>
            <person name="Noh S.J."/>
            <person name="Park J."/>
            <person name="Seo Y.S."/>
            <person name="Kwon S.Y."/>
            <person name="Kim H.A."/>
            <person name="Park J.M."/>
            <person name="Kim H.J."/>
            <person name="Choi S.B."/>
            <person name="Bosland P.W."/>
            <person name="Reeves G."/>
            <person name="Jo S.H."/>
            <person name="Lee B.W."/>
            <person name="Cho H.T."/>
            <person name="Choi H.S."/>
            <person name="Lee M.S."/>
            <person name="Yu Y."/>
            <person name="Do Choi Y."/>
            <person name="Park B.S."/>
            <person name="van Deynze A."/>
            <person name="Ashrafi H."/>
            <person name="Hill T."/>
            <person name="Kim W.T."/>
            <person name="Pai H.S."/>
            <person name="Ahn H.K."/>
            <person name="Yeam I."/>
            <person name="Giovannoni J.J."/>
            <person name="Rose J.K."/>
            <person name="Sorensen I."/>
            <person name="Lee S.J."/>
            <person name="Kim R.W."/>
            <person name="Choi I.Y."/>
            <person name="Choi B.S."/>
            <person name="Lim J.S."/>
            <person name="Lee Y.H."/>
            <person name="Choi D."/>
        </authorList>
    </citation>
    <scope>NUCLEOTIDE SEQUENCE [LARGE SCALE GENOMIC DNA]</scope>
    <source>
        <strain evidence="3">cv. CM334</strain>
    </source>
</reference>
<evidence type="ECO:0000313" key="2">
    <source>
        <dbReference type="EMBL" id="PHT79286.1"/>
    </source>
</evidence>
<dbReference type="Gramene" id="PHT79286">
    <property type="protein sequence ID" value="PHT79286"/>
    <property type="gene ID" value="T459_17338"/>
</dbReference>
<gene>
    <name evidence="2" type="ORF">T459_17338</name>
</gene>
<accession>A0A2G2ZBA6</accession>
<dbReference type="AlphaFoldDB" id="A0A2G2ZBA6"/>
<comment type="caution">
    <text evidence="2">The sequence shown here is derived from an EMBL/GenBank/DDBJ whole genome shotgun (WGS) entry which is preliminary data.</text>
</comment>
<dbReference type="PANTHER" id="PTHR43120">
    <property type="entry name" value="GLUTAMYL-TRNA REDUCTASE 1, CHLOROPLASTIC"/>
    <property type="match status" value="1"/>
</dbReference>
<name>A0A2G2ZBA6_CAPAN</name>
<dbReference type="STRING" id="4072.A0A2G2ZBA6"/>
<evidence type="ECO:0000313" key="3">
    <source>
        <dbReference type="Proteomes" id="UP000222542"/>
    </source>
</evidence>
<dbReference type="SUPFAM" id="SSF51735">
    <property type="entry name" value="NAD(P)-binding Rossmann-fold domains"/>
    <property type="match status" value="1"/>
</dbReference>
<proteinExistence type="predicted"/>
<dbReference type="InterPro" id="IPR006151">
    <property type="entry name" value="Shikm_DH/Glu-tRNA_Rdtase"/>
</dbReference>
<reference evidence="2 3" key="2">
    <citation type="journal article" date="2017" name="Genome Biol.">
        <title>New reference genome sequences of hot pepper reveal the massive evolution of plant disease-resistance genes by retroduplication.</title>
        <authorList>
            <person name="Kim S."/>
            <person name="Park J."/>
            <person name="Yeom S.I."/>
            <person name="Kim Y.M."/>
            <person name="Seo E."/>
            <person name="Kim K.T."/>
            <person name="Kim M.S."/>
            <person name="Lee J.M."/>
            <person name="Cheong K."/>
            <person name="Shin H.S."/>
            <person name="Kim S.B."/>
            <person name="Han K."/>
            <person name="Lee J."/>
            <person name="Park M."/>
            <person name="Lee H.A."/>
            <person name="Lee H.Y."/>
            <person name="Lee Y."/>
            <person name="Oh S."/>
            <person name="Lee J.H."/>
            <person name="Choi E."/>
            <person name="Choi E."/>
            <person name="Lee S.E."/>
            <person name="Jeon J."/>
            <person name="Kim H."/>
            <person name="Choi G."/>
            <person name="Song H."/>
            <person name="Lee J."/>
            <person name="Lee S.C."/>
            <person name="Kwon J.K."/>
            <person name="Lee H.Y."/>
            <person name="Koo N."/>
            <person name="Hong Y."/>
            <person name="Kim R.W."/>
            <person name="Kang W.H."/>
            <person name="Huh J.H."/>
            <person name="Kang B.C."/>
            <person name="Yang T.J."/>
            <person name="Lee Y.H."/>
            <person name="Bennetzen J.L."/>
            <person name="Choi D."/>
        </authorList>
    </citation>
    <scope>NUCLEOTIDE SEQUENCE [LARGE SCALE GENOMIC DNA]</scope>
    <source>
        <strain evidence="3">cv. CM334</strain>
    </source>
</reference>
<dbReference type="Gene3D" id="3.40.50.720">
    <property type="entry name" value="NAD(P)-binding Rossmann-like Domain"/>
    <property type="match status" value="1"/>
</dbReference>
<keyword evidence="3" id="KW-1185">Reference proteome</keyword>
<dbReference type="Proteomes" id="UP000222542">
    <property type="component" value="Unassembled WGS sequence"/>
</dbReference>
<protein>
    <submittedName>
        <fullName evidence="2">Glutamyl-tRNA reductase 1, chloroplastic</fullName>
    </submittedName>
</protein>
<dbReference type="InterPro" id="IPR036291">
    <property type="entry name" value="NAD(P)-bd_dom_sf"/>
</dbReference>
<dbReference type="EMBL" id="AYRZ02000006">
    <property type="protein sequence ID" value="PHT79286.1"/>
    <property type="molecule type" value="Genomic_DNA"/>
</dbReference>
<dbReference type="PANTHER" id="PTHR43120:SF4">
    <property type="entry name" value="GLUTAMYL-TRNA REDUCTASE"/>
    <property type="match status" value="1"/>
</dbReference>
<evidence type="ECO:0000259" key="1">
    <source>
        <dbReference type="Pfam" id="PF01488"/>
    </source>
</evidence>